<organism evidence="1 2">
    <name type="scientific">Thermogemmata fonticola</name>
    <dbReference type="NCBI Taxonomy" id="2755323"/>
    <lineage>
        <taxon>Bacteria</taxon>
        <taxon>Pseudomonadati</taxon>
        <taxon>Planctomycetota</taxon>
        <taxon>Planctomycetia</taxon>
        <taxon>Gemmatales</taxon>
        <taxon>Gemmataceae</taxon>
        <taxon>Thermogemmata</taxon>
    </lineage>
</organism>
<dbReference type="EMBL" id="JACEFB010000001">
    <property type="protein sequence ID" value="MBA2224579.1"/>
    <property type="molecule type" value="Genomic_DNA"/>
</dbReference>
<evidence type="ECO:0000313" key="2">
    <source>
        <dbReference type="Proteomes" id="UP000542342"/>
    </source>
</evidence>
<dbReference type="RefSeq" id="WP_194536021.1">
    <property type="nucleotide sequence ID" value="NZ_JACEFB010000001.1"/>
</dbReference>
<evidence type="ECO:0000313" key="1">
    <source>
        <dbReference type="EMBL" id="MBA2224579.1"/>
    </source>
</evidence>
<name>A0A7V8VAP6_9BACT</name>
<comment type="caution">
    <text evidence="1">The sequence shown here is derived from an EMBL/GenBank/DDBJ whole genome shotgun (WGS) entry which is preliminary data.</text>
</comment>
<sequence>MAEARCRERWSHTSAVLALLANCHRDPRKKPTPYKPADFNPYLRQRELPVRKASIDVLKRVFVDRR</sequence>
<proteinExistence type="predicted"/>
<protein>
    <submittedName>
        <fullName evidence="1">Uncharacterized protein</fullName>
    </submittedName>
</protein>
<reference evidence="1 2" key="1">
    <citation type="submission" date="2020-07" db="EMBL/GenBank/DDBJ databases">
        <title>Thermogemmata thermophila gen. nov., sp. nov., a novel moderate thermophilic planctomycete from a Kamchatka hot spring.</title>
        <authorList>
            <person name="Elcheninov A.G."/>
            <person name="Podosokorskaya O.A."/>
            <person name="Kovaleva O.L."/>
            <person name="Novikov A."/>
            <person name="Bonch-Osmolovskaya E.A."/>
            <person name="Toshchakov S.V."/>
            <person name="Kublanov I.V."/>
        </authorList>
    </citation>
    <scope>NUCLEOTIDE SEQUENCE [LARGE SCALE GENOMIC DNA]</scope>
    <source>
        <strain evidence="1 2">2918</strain>
    </source>
</reference>
<keyword evidence="2" id="KW-1185">Reference proteome</keyword>
<dbReference type="AlphaFoldDB" id="A0A7V8VAP6"/>
<gene>
    <name evidence="1" type="ORF">H0921_00185</name>
</gene>
<accession>A0A7V8VAP6</accession>
<dbReference type="Proteomes" id="UP000542342">
    <property type="component" value="Unassembled WGS sequence"/>
</dbReference>